<evidence type="ECO:0000313" key="2">
    <source>
        <dbReference type="EMBL" id="MFC0564664.1"/>
    </source>
</evidence>
<organism evidence="2 3">
    <name type="scientific">Plantactinospora siamensis</name>
    <dbReference type="NCBI Taxonomy" id="555372"/>
    <lineage>
        <taxon>Bacteria</taxon>
        <taxon>Bacillati</taxon>
        <taxon>Actinomycetota</taxon>
        <taxon>Actinomycetes</taxon>
        <taxon>Micromonosporales</taxon>
        <taxon>Micromonosporaceae</taxon>
        <taxon>Plantactinospora</taxon>
    </lineage>
</organism>
<dbReference type="PANTHER" id="PTHR43591:SF24">
    <property type="entry name" value="2-METHOXY-6-POLYPRENYL-1,4-BENZOQUINOL METHYLASE, MITOCHONDRIAL"/>
    <property type="match status" value="1"/>
</dbReference>
<proteinExistence type="predicted"/>
<accession>A0ABV6NW57</accession>
<sequence>MVQQQPNRPTPFREIDRTPPEMAALILAALDSMARNPEIQRVRAVALDALRPVPGQRLLDAGAGLGEVARGLAAAVAPGGEVVALDFSAAAVSAAAGRHDGSAVRYLTGDVTGLAFPDAAFDGVRCERVLQHLTEPDRAVAELTRVTRAGGRVCLIDTDWESAALDGLPADLVTAVRTHLLARTFEHRADMGRTLRRRLVGAGLADVTAVPVTCCFLDPAAAADVLVMVNPRVPWEAGFLPEELYEPWFAAIEDAGRRGEFLAALTIWVAAGTRPG</sequence>
<protein>
    <submittedName>
        <fullName evidence="2">Methyltransferase domain-containing protein</fullName>
    </submittedName>
</protein>
<dbReference type="Gene3D" id="3.40.50.150">
    <property type="entry name" value="Vaccinia Virus protein VP39"/>
    <property type="match status" value="1"/>
</dbReference>
<dbReference type="Proteomes" id="UP001589894">
    <property type="component" value="Unassembled WGS sequence"/>
</dbReference>
<dbReference type="EMBL" id="JBHLUE010000008">
    <property type="protein sequence ID" value="MFC0564664.1"/>
    <property type="molecule type" value="Genomic_DNA"/>
</dbReference>
<feature type="domain" description="Methyltransferase type 11" evidence="1">
    <location>
        <begin position="59"/>
        <end position="154"/>
    </location>
</feature>
<keyword evidence="2" id="KW-0489">Methyltransferase</keyword>
<evidence type="ECO:0000313" key="3">
    <source>
        <dbReference type="Proteomes" id="UP001589894"/>
    </source>
</evidence>
<gene>
    <name evidence="2" type="ORF">ACFFHU_11025</name>
</gene>
<name>A0ABV6NW57_9ACTN</name>
<dbReference type="CDD" id="cd02440">
    <property type="entry name" value="AdoMet_MTases"/>
    <property type="match status" value="1"/>
</dbReference>
<dbReference type="RefSeq" id="WP_377337857.1">
    <property type="nucleotide sequence ID" value="NZ_JBHLUE010000008.1"/>
</dbReference>
<dbReference type="GO" id="GO:0008168">
    <property type="term" value="F:methyltransferase activity"/>
    <property type="evidence" value="ECO:0007669"/>
    <property type="project" value="UniProtKB-KW"/>
</dbReference>
<keyword evidence="3" id="KW-1185">Reference proteome</keyword>
<dbReference type="InterPro" id="IPR013216">
    <property type="entry name" value="Methyltransf_11"/>
</dbReference>
<evidence type="ECO:0000259" key="1">
    <source>
        <dbReference type="Pfam" id="PF08241"/>
    </source>
</evidence>
<keyword evidence="2" id="KW-0808">Transferase</keyword>
<dbReference type="PANTHER" id="PTHR43591">
    <property type="entry name" value="METHYLTRANSFERASE"/>
    <property type="match status" value="1"/>
</dbReference>
<comment type="caution">
    <text evidence="2">The sequence shown here is derived from an EMBL/GenBank/DDBJ whole genome shotgun (WGS) entry which is preliminary data.</text>
</comment>
<dbReference type="Pfam" id="PF08241">
    <property type="entry name" value="Methyltransf_11"/>
    <property type="match status" value="1"/>
</dbReference>
<dbReference type="InterPro" id="IPR029063">
    <property type="entry name" value="SAM-dependent_MTases_sf"/>
</dbReference>
<dbReference type="GO" id="GO:0032259">
    <property type="term" value="P:methylation"/>
    <property type="evidence" value="ECO:0007669"/>
    <property type="project" value="UniProtKB-KW"/>
</dbReference>
<reference evidence="2 3" key="1">
    <citation type="submission" date="2024-09" db="EMBL/GenBank/DDBJ databases">
        <authorList>
            <person name="Sun Q."/>
            <person name="Mori K."/>
        </authorList>
    </citation>
    <scope>NUCLEOTIDE SEQUENCE [LARGE SCALE GENOMIC DNA]</scope>
    <source>
        <strain evidence="2 3">TBRC 2205</strain>
    </source>
</reference>
<dbReference type="SUPFAM" id="SSF53335">
    <property type="entry name" value="S-adenosyl-L-methionine-dependent methyltransferases"/>
    <property type="match status" value="1"/>
</dbReference>